<evidence type="ECO:0000313" key="4">
    <source>
        <dbReference type="Proteomes" id="UP000310597"/>
    </source>
</evidence>
<evidence type="ECO:0000256" key="1">
    <source>
        <dbReference type="ARBA" id="ARBA00010554"/>
    </source>
</evidence>
<dbReference type="Gene3D" id="3.30.70.120">
    <property type="match status" value="1"/>
</dbReference>
<dbReference type="InterPro" id="IPR003793">
    <property type="entry name" value="UPF0166"/>
</dbReference>
<feature type="region of interest" description="Disordered" evidence="2">
    <location>
        <begin position="1"/>
        <end position="60"/>
    </location>
</feature>
<dbReference type="InterPro" id="IPR015867">
    <property type="entry name" value="N-reg_PII/ATP_PRibTrfase_C"/>
</dbReference>
<dbReference type="Proteomes" id="UP000310597">
    <property type="component" value="Unassembled WGS sequence"/>
</dbReference>
<organism evidence="3 4">
    <name type="scientific">Rhodobacter capsulatus</name>
    <name type="common">Rhodopseudomonas capsulata</name>
    <dbReference type="NCBI Taxonomy" id="1061"/>
    <lineage>
        <taxon>Bacteria</taxon>
        <taxon>Pseudomonadati</taxon>
        <taxon>Pseudomonadota</taxon>
        <taxon>Alphaproteobacteria</taxon>
        <taxon>Rhodobacterales</taxon>
        <taxon>Rhodobacter group</taxon>
        <taxon>Rhodobacter</taxon>
    </lineage>
</organism>
<reference evidence="3 4" key="1">
    <citation type="submission" date="2019-04" db="EMBL/GenBank/DDBJ databases">
        <title>Draft Whole-Genome sequence of the purple photosynthetic bacterium Rhodobacter capsulatus SP108 with an indigenous class A beta-lactamase.</title>
        <authorList>
            <person name="Robertson S."/>
            <person name="Meyer T.E."/>
            <person name="Kyndt J.A."/>
        </authorList>
    </citation>
    <scope>NUCLEOTIDE SEQUENCE [LARGE SCALE GENOMIC DNA]</scope>
    <source>
        <strain evidence="3 4">SP108</strain>
    </source>
</reference>
<dbReference type="InterPro" id="IPR011322">
    <property type="entry name" value="N-reg_PII-like_a/b"/>
</dbReference>
<comment type="caution">
    <text evidence="3">The sequence shown here is derived from an EMBL/GenBank/DDBJ whole genome shotgun (WGS) entry which is preliminary data.</text>
</comment>
<dbReference type="OrthoDB" id="5339790at2"/>
<dbReference type="EMBL" id="SWJZ01000022">
    <property type="protein sequence ID" value="TKD21936.1"/>
    <property type="molecule type" value="Genomic_DNA"/>
</dbReference>
<gene>
    <name evidence="3" type="ORF">FBT96_07205</name>
</gene>
<comment type="similarity">
    <text evidence="1">Belongs to the UPF0166 family.</text>
</comment>
<sequence>MRPATSPRSPKGCRCGSPSTPISPGLRRCAWACPQRPKSTPAAEPGQENPMPLQARPPVAPHAAEQVTFFTQQSRLHGEIPLTQWLFAEIARLGLRGATMVAGMKGQGHDGVIHAVTLFDDAEVPVQITAIASSDQIDRLLDALAAQSAGVFYTRLPVTVGVV</sequence>
<evidence type="ECO:0000313" key="3">
    <source>
        <dbReference type="EMBL" id="TKD21936.1"/>
    </source>
</evidence>
<proteinExistence type="inferred from homology"/>
<accession>A0A4U1JSJ3</accession>
<dbReference type="Pfam" id="PF02641">
    <property type="entry name" value="DUF190"/>
    <property type="match status" value="1"/>
</dbReference>
<protein>
    <submittedName>
        <fullName evidence="3">DUF190 domain-containing protein</fullName>
    </submittedName>
</protein>
<dbReference type="AlphaFoldDB" id="A0A4U1JSJ3"/>
<evidence type="ECO:0000256" key="2">
    <source>
        <dbReference type="SAM" id="MobiDB-lite"/>
    </source>
</evidence>
<name>A0A4U1JSJ3_RHOCA</name>
<dbReference type="SUPFAM" id="SSF54913">
    <property type="entry name" value="GlnB-like"/>
    <property type="match status" value="1"/>
</dbReference>